<dbReference type="Gene3D" id="2.40.50.140">
    <property type="entry name" value="Nucleic acid-binding proteins"/>
    <property type="match status" value="1"/>
</dbReference>
<dbReference type="PANTHER" id="PTHR38542">
    <property type="entry name" value="OS04G0450500 PROTEIN"/>
    <property type="match status" value="1"/>
</dbReference>
<reference evidence="1" key="1">
    <citation type="submission" date="2007-06" db="EMBL/GenBank/DDBJ databases">
        <title>Full length cDNA sequences from Sitka Spruce (Picea sitchensis).</title>
        <authorList>
            <person name="Ralph S.G."/>
            <person name="Chun H.E."/>
            <person name="Liao N."/>
            <person name="Ali J."/>
            <person name="Reid K."/>
            <person name="Kolosova N."/>
            <person name="Cooper N."/>
            <person name="Cullis C."/>
            <person name="Jancsik S."/>
            <person name="Moore R."/>
            <person name="Mayo M."/>
            <person name="Wagner S."/>
            <person name="Holt R.A."/>
            <person name="Jones S.J.M."/>
            <person name="Marra M.A."/>
            <person name="Ritland C.E."/>
            <person name="Ritland K."/>
            <person name="Bohlmann J."/>
        </authorList>
    </citation>
    <scope>NUCLEOTIDE SEQUENCE</scope>
    <source>
        <tissue evidence="1">Green portion of the leader tissue</tissue>
    </source>
</reference>
<dbReference type="InterPro" id="IPR012340">
    <property type="entry name" value="NA-bd_OB-fold"/>
</dbReference>
<dbReference type="SUPFAM" id="SSF50249">
    <property type="entry name" value="Nucleic acid-binding proteins"/>
    <property type="match status" value="1"/>
</dbReference>
<protein>
    <submittedName>
        <fullName evidence="1">Uncharacterized protein</fullName>
    </submittedName>
</protein>
<dbReference type="PANTHER" id="PTHR38542:SF2">
    <property type="entry name" value="REPLICATION FACTOR A C-TERMINAL DOMAIN-CONTAINING PROTEIN"/>
    <property type="match status" value="1"/>
</dbReference>
<evidence type="ECO:0000313" key="1">
    <source>
        <dbReference type="EMBL" id="ABR17401.1"/>
    </source>
</evidence>
<name>B8LP21_PICSI</name>
<sequence>MAGIGWYGPLIDLSAASSHLGAYVQLLVFVHQFHPPQRFKASNGRELLKAMLQVGDNTQPYFHVSLWQKNVYSNVSAGDVILLQNVKVTKFRDVAMATTIQHSSLSILVQLHELLSTDGIDETIEKARMGIAMKEKLRLVILWSNHTQSTLLSYLDAMRGHNERPHILEANEKQYKNWLCSERSKLRHCSSVADVTYLREPCVVSFFGNIGEICLPSNVRSSNMASCLKDWIFVSKGFLGQMESKITEAFICIGCKNCGCPMEPENKSSYANQSPWPLYCGNYVNKIHHIGRIYSPFLLHVWDKSANIPILVKNLAAQQLFGNVSAETISESLEVFHSPTKEKRTEATPSNANTLQDCEGSYHYPISTINHKEDYESTTAQHFNQEDTWASEKSNQLFKCNHSTNKIDFSKITLVLMLSIYQTH</sequence>
<dbReference type="OMA" id="MIYRPFM"/>
<proteinExistence type="evidence at transcript level"/>
<accession>B8LP21</accession>
<dbReference type="EMBL" id="EF677587">
    <property type="protein sequence ID" value="ABR17401.1"/>
    <property type="molecule type" value="mRNA"/>
</dbReference>
<dbReference type="AlphaFoldDB" id="B8LP21"/>
<organism evidence="1">
    <name type="scientific">Picea sitchensis</name>
    <name type="common">Sitka spruce</name>
    <name type="synonym">Pinus sitchensis</name>
    <dbReference type="NCBI Taxonomy" id="3332"/>
    <lineage>
        <taxon>Eukaryota</taxon>
        <taxon>Viridiplantae</taxon>
        <taxon>Streptophyta</taxon>
        <taxon>Embryophyta</taxon>
        <taxon>Tracheophyta</taxon>
        <taxon>Spermatophyta</taxon>
        <taxon>Pinopsida</taxon>
        <taxon>Pinidae</taxon>
        <taxon>Conifers I</taxon>
        <taxon>Pinales</taxon>
        <taxon>Pinaceae</taxon>
        <taxon>Picea</taxon>
    </lineage>
</organism>